<dbReference type="EMBL" id="JACJTB010000022">
    <property type="protein sequence ID" value="MBD2596026.1"/>
    <property type="molecule type" value="Genomic_DNA"/>
</dbReference>
<keyword evidence="3" id="KW-1185">Reference proteome</keyword>
<dbReference type="RefSeq" id="WP_206756990.1">
    <property type="nucleotide sequence ID" value="NZ_JACJTB010000022.1"/>
</dbReference>
<sequence>MQTWNIQHSCFPLVNWGGDRCPIEKVTVSPKELNLKVGKSLQLKADVQLKNELRNARAVDRGVKWISSNEKVAGVNSLGQIIAVAPGTVRITATSKKDKTKSDTVNFLVEGITNIEIQPKSLALEVGQTRTLISKVNGFGSFDTRVNWSSANKEIATVDNSGLVQAVAQGETTIQAVSKEDSHKSISTKLKISHNVIIDEVIINDNEPINDWRVGEIKTISATVIGLGSDSEDITWSSSNSDVAIILGHGHTAELEAMSPGSVTITAISNQNNSKKALIQLEVLPAIVNYIAVYPKQLELDINNTAKLCSTVKGIGSIDKTVYWSSSNDQIATVDSDGFVTAKSKGEVQIIATSTQNSDQSASIKLKIPRGIDWLAISTGSIVTAGATLVGVPLPAAIALGSATATGIHNWQAVDPFFCR</sequence>
<protein>
    <submittedName>
        <fullName evidence="2">Ig-like domain-containing protein</fullName>
    </submittedName>
</protein>
<dbReference type="PANTHER" id="PTHR23019">
    <property type="entry name" value="NUCLEAR PORE MEMBRANE GLYCOPROTEIN GP210-RELATED"/>
    <property type="match status" value="1"/>
</dbReference>
<feature type="domain" description="BIG2" evidence="1">
    <location>
        <begin position="197"/>
        <end position="279"/>
    </location>
</feature>
<evidence type="ECO:0000313" key="2">
    <source>
        <dbReference type="EMBL" id="MBD2596026.1"/>
    </source>
</evidence>
<gene>
    <name evidence="2" type="ORF">H6G74_17085</name>
</gene>
<dbReference type="Proteomes" id="UP000603457">
    <property type="component" value="Unassembled WGS sequence"/>
</dbReference>
<dbReference type="PANTHER" id="PTHR23019:SF0">
    <property type="entry name" value="NUCLEAR PORE MEMBRANE GLYCOPROTEIN 210"/>
    <property type="match status" value="1"/>
</dbReference>
<proteinExistence type="predicted"/>
<dbReference type="InterPro" id="IPR003343">
    <property type="entry name" value="Big_2"/>
</dbReference>
<dbReference type="Gene3D" id="2.60.40.1080">
    <property type="match status" value="4"/>
</dbReference>
<reference evidence="2 3" key="1">
    <citation type="journal article" date="2020" name="ISME J.">
        <title>Comparative genomics reveals insights into cyanobacterial evolution and habitat adaptation.</title>
        <authorList>
            <person name="Chen M.Y."/>
            <person name="Teng W.K."/>
            <person name="Zhao L."/>
            <person name="Hu C.X."/>
            <person name="Zhou Y.K."/>
            <person name="Han B.P."/>
            <person name="Song L.R."/>
            <person name="Shu W.S."/>
        </authorList>
    </citation>
    <scope>NUCLEOTIDE SEQUENCE [LARGE SCALE GENOMIC DNA]</scope>
    <source>
        <strain evidence="2 3">FACHB-130</strain>
    </source>
</reference>
<dbReference type="SMART" id="SM00635">
    <property type="entry name" value="BID_2"/>
    <property type="match status" value="4"/>
</dbReference>
<feature type="domain" description="BIG2" evidence="1">
    <location>
        <begin position="22"/>
        <end position="105"/>
    </location>
</feature>
<evidence type="ECO:0000313" key="3">
    <source>
        <dbReference type="Proteomes" id="UP000603457"/>
    </source>
</evidence>
<accession>A0ABR8FX65</accession>
<dbReference type="SUPFAM" id="SSF49373">
    <property type="entry name" value="Invasin/intimin cell-adhesion fragments"/>
    <property type="match status" value="4"/>
</dbReference>
<feature type="domain" description="BIG2" evidence="1">
    <location>
        <begin position="111"/>
        <end position="188"/>
    </location>
</feature>
<organism evidence="2 3">
    <name type="scientific">Nostoc spongiaeforme FACHB-130</name>
    <dbReference type="NCBI Taxonomy" id="1357510"/>
    <lineage>
        <taxon>Bacteria</taxon>
        <taxon>Bacillati</taxon>
        <taxon>Cyanobacteriota</taxon>
        <taxon>Cyanophyceae</taxon>
        <taxon>Nostocales</taxon>
        <taxon>Nostocaceae</taxon>
        <taxon>Nostoc</taxon>
    </lineage>
</organism>
<evidence type="ECO:0000259" key="1">
    <source>
        <dbReference type="SMART" id="SM00635"/>
    </source>
</evidence>
<dbReference type="InterPro" id="IPR045197">
    <property type="entry name" value="NUP210-like"/>
</dbReference>
<name>A0ABR8FX65_9NOSO</name>
<comment type="caution">
    <text evidence="2">The sequence shown here is derived from an EMBL/GenBank/DDBJ whole genome shotgun (WGS) entry which is preliminary data.</text>
</comment>
<dbReference type="Pfam" id="PF02368">
    <property type="entry name" value="Big_2"/>
    <property type="match status" value="4"/>
</dbReference>
<dbReference type="InterPro" id="IPR008964">
    <property type="entry name" value="Invasin/intimin_cell_adhesion"/>
</dbReference>
<feature type="domain" description="BIG2" evidence="1">
    <location>
        <begin position="287"/>
        <end position="364"/>
    </location>
</feature>